<feature type="domain" description="Phosphatidylglycerol lysyltransferase C-terminal" evidence="9">
    <location>
        <begin position="589"/>
        <end position="887"/>
    </location>
</feature>
<dbReference type="Proteomes" id="UP000490386">
    <property type="component" value="Unassembled WGS sequence"/>
</dbReference>
<feature type="transmembrane region" description="Helical" evidence="6">
    <location>
        <begin position="451"/>
        <end position="472"/>
    </location>
</feature>
<feature type="transmembrane region" description="Helical" evidence="6">
    <location>
        <begin position="369"/>
        <end position="389"/>
    </location>
</feature>
<comment type="caution">
    <text evidence="10">The sequence shown here is derived from an EMBL/GenBank/DDBJ whole genome shotgun (WGS) entry which is preliminary data.</text>
</comment>
<keyword evidence="10" id="KW-0645">Protease</keyword>
<dbReference type="PANTHER" id="PTHR34697">
    <property type="entry name" value="PHOSPHATIDYLGLYCEROL LYSYLTRANSFERASE"/>
    <property type="match status" value="1"/>
</dbReference>
<evidence type="ECO:0000313" key="11">
    <source>
        <dbReference type="Proteomes" id="UP000490386"/>
    </source>
</evidence>
<dbReference type="InterPro" id="IPR024320">
    <property type="entry name" value="LPG_synthase_C"/>
</dbReference>
<dbReference type="GO" id="GO:0055091">
    <property type="term" value="P:phospholipid homeostasis"/>
    <property type="evidence" value="ECO:0007669"/>
    <property type="project" value="TreeGrafter"/>
</dbReference>
<feature type="transmembrane region" description="Helical" evidence="6">
    <location>
        <begin position="419"/>
        <end position="435"/>
    </location>
</feature>
<feature type="domain" description="Peptidase S54 rhomboid" evidence="7">
    <location>
        <begin position="293"/>
        <end position="395"/>
    </location>
</feature>
<keyword evidence="3 6" id="KW-0812">Transmembrane</keyword>
<feature type="transmembrane region" description="Helical" evidence="6">
    <location>
        <begin position="396"/>
        <end position="413"/>
    </location>
</feature>
<feature type="transmembrane region" description="Helical" evidence="6">
    <location>
        <begin position="484"/>
        <end position="503"/>
    </location>
</feature>
<feature type="transmembrane region" description="Helical" evidence="6">
    <location>
        <begin position="336"/>
        <end position="357"/>
    </location>
</feature>
<keyword evidence="4 6" id="KW-1133">Transmembrane helix</keyword>
<feature type="transmembrane region" description="Helical" evidence="6">
    <location>
        <begin position="35"/>
        <end position="64"/>
    </location>
</feature>
<feature type="transmembrane region" description="Helical" evidence="6">
    <location>
        <begin position="510"/>
        <end position="530"/>
    </location>
</feature>
<dbReference type="PANTHER" id="PTHR34697:SF2">
    <property type="entry name" value="PHOSPHATIDYLGLYCEROL LYSYLTRANSFERASE"/>
    <property type="match status" value="1"/>
</dbReference>
<evidence type="ECO:0000256" key="2">
    <source>
        <dbReference type="ARBA" id="ARBA00022475"/>
    </source>
</evidence>
<sequence length="922" mass="98276">MFDWLIAIPPLLVVLLVAVIVTLESLGLPLPGESVLIAAVIMSLANAGIDPWLLAAAAAAGAILGDSIGYYIGKRWGARLLRYLSQRFPKHFSVARINAAVGLMQKWGAYAVFFGRFIALLRVFAGPLAGAMAMPYGRFFVANALGGVAWAAGVTAITVALGKSALALIHAFGWAALAVAVVVVIVIVAVVVYRARNRPEGADASSETEQELDLLIPAAQDAQQTAPGGAAVRDAVGAAVRPLVTFARRAPFTTILVLVLIVGGVATGAMWHLSRAQPWYGDVAFGLPPLQAGMWWTPITGSLLGNGAWHYALLIVQLLIVGGVFEFRFGWKRTALVFLAGQALAVLGTLAIVAALAPTGWEWATRLAGSLDVGASGGIAALTAALVWVLRPPWRLRLGLALGALVSLRLLYVGDLADLEHFLPVAVIFTIYAVQRHRKTGLATSTREDRLIAFTALIGLGAAQVVAALFTLDGPLGKSTAETETWVGVAIDVVVILLVANGIRRGQRFAWIVAVALGIFNLLELALIVLDVATSGSLDDGLTMNFTGSLLWVLVVLFLVVARRSFAVRVRPSKNSISGDRRGTVEEAREILPRVGGSTISWMTLWPRNHYLMSPKKDGYIAYQEYSGVALALGDPVAPATELSDLIHDFASRAELAGHTPAFFSATQATVDAAPSSWQRVQVAEDTIIDLPGLELKGKPWQPVRSAVNRAEREGIRFKMTTLAEEPWAVLAQVRAISEDWVGDKGLPEMGFTLGGVDEALDPAVRLGIAIDDDGSVHGVTSWLPVYGGDGEVRGWTLDLMRRRDGGFKPVMEFLIISSAMAFRDEGAAFASLSGAPLAGSGEAQATALDQVLSQVSEILEPLYGFSSLHNFKTKFNPRYEPMYLLYRDEADLPRIGIGLTRAYLPTATTGQLIRAGLGAGK</sequence>
<dbReference type="GO" id="GO:0006508">
    <property type="term" value="P:proteolysis"/>
    <property type="evidence" value="ECO:0007669"/>
    <property type="project" value="UniProtKB-KW"/>
</dbReference>
<keyword evidence="5 6" id="KW-0472">Membrane</keyword>
<evidence type="ECO:0000256" key="5">
    <source>
        <dbReference type="ARBA" id="ARBA00023136"/>
    </source>
</evidence>
<dbReference type="Gene3D" id="1.20.1540.10">
    <property type="entry name" value="Rhomboid-like"/>
    <property type="match status" value="1"/>
</dbReference>
<feature type="transmembrane region" description="Helical" evidence="6">
    <location>
        <begin position="250"/>
        <end position="273"/>
    </location>
</feature>
<feature type="transmembrane region" description="Helical" evidence="6">
    <location>
        <begin position="542"/>
        <end position="562"/>
    </location>
</feature>
<feature type="transmembrane region" description="Helical" evidence="6">
    <location>
        <begin position="6"/>
        <end position="23"/>
    </location>
</feature>
<evidence type="ECO:0000313" key="10">
    <source>
        <dbReference type="EMBL" id="KAB1636497.1"/>
    </source>
</evidence>
<evidence type="ECO:0000259" key="9">
    <source>
        <dbReference type="Pfam" id="PF09924"/>
    </source>
</evidence>
<proteinExistence type="predicted"/>
<evidence type="ECO:0000259" key="8">
    <source>
        <dbReference type="Pfam" id="PF09335"/>
    </source>
</evidence>
<keyword evidence="10" id="KW-0378">Hydrolase</keyword>
<feature type="transmembrane region" description="Helical" evidence="6">
    <location>
        <begin position="140"/>
        <end position="161"/>
    </location>
</feature>
<dbReference type="InterPro" id="IPR032816">
    <property type="entry name" value="VTT_dom"/>
</dbReference>
<dbReference type="Pfam" id="PF09335">
    <property type="entry name" value="VTT_dom"/>
    <property type="match status" value="1"/>
</dbReference>
<dbReference type="InterPro" id="IPR051211">
    <property type="entry name" value="PG_lysyltransferase"/>
</dbReference>
<keyword evidence="2" id="KW-1003">Cell membrane</keyword>
<dbReference type="InterPro" id="IPR035952">
    <property type="entry name" value="Rhomboid-like_sf"/>
</dbReference>
<comment type="subcellular location">
    <subcellularLocation>
        <location evidence="1">Cell membrane</location>
        <topology evidence="1">Multi-pass membrane protein</topology>
    </subcellularLocation>
</comment>
<gene>
    <name evidence="10" type="ORF">F8O03_16275</name>
</gene>
<evidence type="ECO:0000259" key="7">
    <source>
        <dbReference type="Pfam" id="PF01694"/>
    </source>
</evidence>
<dbReference type="OrthoDB" id="594838at2"/>
<protein>
    <submittedName>
        <fullName evidence="10">Rhomboid family intramembrane serine protease</fullName>
    </submittedName>
</protein>
<evidence type="ECO:0000256" key="6">
    <source>
        <dbReference type="SAM" id="Phobius"/>
    </source>
</evidence>
<feature type="transmembrane region" description="Helical" evidence="6">
    <location>
        <begin position="308"/>
        <end position="329"/>
    </location>
</feature>
<name>A0A7J5AYP4_9MICO</name>
<evidence type="ECO:0000256" key="1">
    <source>
        <dbReference type="ARBA" id="ARBA00004651"/>
    </source>
</evidence>
<dbReference type="Pfam" id="PF01694">
    <property type="entry name" value="Rhomboid"/>
    <property type="match status" value="1"/>
</dbReference>
<evidence type="ECO:0000256" key="4">
    <source>
        <dbReference type="ARBA" id="ARBA00022989"/>
    </source>
</evidence>
<accession>A0A7J5AYP4</accession>
<evidence type="ECO:0000256" key="3">
    <source>
        <dbReference type="ARBA" id="ARBA00022692"/>
    </source>
</evidence>
<dbReference type="AlphaFoldDB" id="A0A7J5AYP4"/>
<dbReference type="Pfam" id="PF09924">
    <property type="entry name" value="LPG_synthase_C"/>
    <property type="match status" value="1"/>
</dbReference>
<reference evidence="10 11" key="1">
    <citation type="submission" date="2019-09" db="EMBL/GenBank/DDBJ databases">
        <title>Phylogeny of genus Pseudoclavibacter and closely related genus.</title>
        <authorList>
            <person name="Li Y."/>
        </authorList>
    </citation>
    <scope>NUCLEOTIDE SEQUENCE [LARGE SCALE GENOMIC DNA]</scope>
    <source>
        <strain evidence="10 11">THG-MD12</strain>
    </source>
</reference>
<dbReference type="GO" id="GO:0004252">
    <property type="term" value="F:serine-type endopeptidase activity"/>
    <property type="evidence" value="ECO:0007669"/>
    <property type="project" value="InterPro"/>
</dbReference>
<dbReference type="RefSeq" id="WP_151424787.1">
    <property type="nucleotide sequence ID" value="NZ_WBJX01000006.1"/>
</dbReference>
<dbReference type="SUPFAM" id="SSF144091">
    <property type="entry name" value="Rhomboid-like"/>
    <property type="match status" value="1"/>
</dbReference>
<organism evidence="10 11">
    <name type="scientific">Pseudoclavibacter terrae</name>
    <dbReference type="NCBI Taxonomy" id="1530195"/>
    <lineage>
        <taxon>Bacteria</taxon>
        <taxon>Bacillati</taxon>
        <taxon>Actinomycetota</taxon>
        <taxon>Actinomycetes</taxon>
        <taxon>Micrococcales</taxon>
        <taxon>Microbacteriaceae</taxon>
        <taxon>Pseudoclavibacter</taxon>
    </lineage>
</organism>
<feature type="domain" description="VTT" evidence="8">
    <location>
        <begin position="30"/>
        <end position="155"/>
    </location>
</feature>
<dbReference type="InterPro" id="IPR022764">
    <property type="entry name" value="Peptidase_S54_rhomboid_dom"/>
</dbReference>
<dbReference type="GO" id="GO:0005886">
    <property type="term" value="C:plasma membrane"/>
    <property type="evidence" value="ECO:0007669"/>
    <property type="project" value="UniProtKB-SubCell"/>
</dbReference>
<feature type="transmembrane region" description="Helical" evidence="6">
    <location>
        <begin position="167"/>
        <end position="193"/>
    </location>
</feature>
<keyword evidence="11" id="KW-1185">Reference proteome</keyword>
<dbReference type="EMBL" id="WBJX01000006">
    <property type="protein sequence ID" value="KAB1636497.1"/>
    <property type="molecule type" value="Genomic_DNA"/>
</dbReference>
<dbReference type="GO" id="GO:0016755">
    <property type="term" value="F:aminoacyltransferase activity"/>
    <property type="evidence" value="ECO:0007669"/>
    <property type="project" value="TreeGrafter"/>
</dbReference>